<dbReference type="InterPro" id="IPR000595">
    <property type="entry name" value="cNMP-bd_dom"/>
</dbReference>
<feature type="domain" description="Cyclic nucleotide-binding" evidence="1">
    <location>
        <begin position="25"/>
        <end position="145"/>
    </location>
</feature>
<dbReference type="PANTHER" id="PTHR23011">
    <property type="entry name" value="CYCLIC NUCLEOTIDE-BINDING DOMAIN CONTAINING PROTEIN"/>
    <property type="match status" value="1"/>
</dbReference>
<dbReference type="PROSITE" id="PS50042">
    <property type="entry name" value="CNMP_BINDING_3"/>
    <property type="match status" value="1"/>
</dbReference>
<name>A0A3D9KZK0_MARFU</name>
<protein>
    <recommendedName>
        <fullName evidence="1">Cyclic nucleotide-binding domain-containing protein</fullName>
    </recommendedName>
</protein>
<comment type="caution">
    <text evidence="2">The sequence shown here is derived from an EMBL/GenBank/DDBJ whole genome shotgun (WGS) entry which is preliminary data.</text>
</comment>
<reference evidence="2 3" key="1">
    <citation type="submission" date="2018-07" db="EMBL/GenBank/DDBJ databases">
        <title>Genomic Encyclopedia of Type Strains, Phase IV (KMG-IV): sequencing the most valuable type-strain genomes for metagenomic binning, comparative biology and taxonomic classification.</title>
        <authorList>
            <person name="Goeker M."/>
        </authorList>
    </citation>
    <scope>NUCLEOTIDE SEQUENCE [LARGE SCALE GENOMIC DNA]</scope>
    <source>
        <strain evidence="2 3">DSM 4134</strain>
    </source>
</reference>
<dbReference type="AlphaFoldDB" id="A0A3D9KZK0"/>
<accession>A0A3D9KZK0</accession>
<dbReference type="SUPFAM" id="SSF51206">
    <property type="entry name" value="cAMP-binding domain-like"/>
    <property type="match status" value="1"/>
</dbReference>
<dbReference type="Pfam" id="PF00027">
    <property type="entry name" value="cNMP_binding"/>
    <property type="match status" value="1"/>
</dbReference>
<evidence type="ECO:0000313" key="2">
    <source>
        <dbReference type="EMBL" id="RED93388.1"/>
    </source>
</evidence>
<organism evidence="2 3">
    <name type="scientific">Marinoscillum furvescens DSM 4134</name>
    <dbReference type="NCBI Taxonomy" id="1122208"/>
    <lineage>
        <taxon>Bacteria</taxon>
        <taxon>Pseudomonadati</taxon>
        <taxon>Bacteroidota</taxon>
        <taxon>Cytophagia</taxon>
        <taxon>Cytophagales</taxon>
        <taxon>Reichenbachiellaceae</taxon>
        <taxon>Marinoscillum</taxon>
    </lineage>
</organism>
<dbReference type="EMBL" id="QREG01000025">
    <property type="protein sequence ID" value="RED93388.1"/>
    <property type="molecule type" value="Genomic_DNA"/>
</dbReference>
<dbReference type="SMART" id="SM00100">
    <property type="entry name" value="cNMP"/>
    <property type="match status" value="1"/>
</dbReference>
<evidence type="ECO:0000313" key="3">
    <source>
        <dbReference type="Proteomes" id="UP000256779"/>
    </source>
</evidence>
<gene>
    <name evidence="2" type="ORF">C7460_12533</name>
</gene>
<dbReference type="OrthoDB" id="1523752at2"/>
<proteinExistence type="predicted"/>
<dbReference type="Gene3D" id="2.60.120.10">
    <property type="entry name" value="Jelly Rolls"/>
    <property type="match status" value="1"/>
</dbReference>
<sequence>MLKIFRKKYSPEEQKFFSFLRKNRLFENLTDEELSQFTPYLYLRKYKGNEVVFFTGDPSQAVYIIKSGIVSLNLDIGEGFEKLMTMRSGKLFGDNALLERTKRIYTAIVITDECELYVLPKANLTEVMNDHASIRAKLMTAFGEMYNEYMSNLFQTYKSSLGFFDLGTVYSDLKL</sequence>
<dbReference type="RefSeq" id="WP_115869925.1">
    <property type="nucleotide sequence ID" value="NZ_QREG01000025.1"/>
</dbReference>
<dbReference type="PANTHER" id="PTHR23011:SF28">
    <property type="entry name" value="CYCLIC NUCLEOTIDE-BINDING DOMAIN CONTAINING PROTEIN"/>
    <property type="match status" value="1"/>
</dbReference>
<dbReference type="InterPro" id="IPR018490">
    <property type="entry name" value="cNMP-bd_dom_sf"/>
</dbReference>
<evidence type="ECO:0000259" key="1">
    <source>
        <dbReference type="PROSITE" id="PS50042"/>
    </source>
</evidence>
<dbReference type="CDD" id="cd00038">
    <property type="entry name" value="CAP_ED"/>
    <property type="match status" value="1"/>
</dbReference>
<dbReference type="InterPro" id="IPR014710">
    <property type="entry name" value="RmlC-like_jellyroll"/>
</dbReference>
<keyword evidence="3" id="KW-1185">Reference proteome</keyword>
<dbReference type="Proteomes" id="UP000256779">
    <property type="component" value="Unassembled WGS sequence"/>
</dbReference>